<sequence>MNNRRTWTVCLQNLATHLIINSILNFTARNPTLGKEALDTLNKQLVNKKCKNLLFYPLDISKKESITQLRDHLVEKHGGLDILVNNAGIAYKVASIAPFSEQAEKTAEVNYYGTKSACDILFPILKPHAR</sequence>
<evidence type="ECO:0000256" key="1">
    <source>
        <dbReference type="ARBA" id="ARBA00006484"/>
    </source>
</evidence>
<dbReference type="GO" id="GO:0004090">
    <property type="term" value="F:carbonyl reductase (NADPH) activity"/>
    <property type="evidence" value="ECO:0007669"/>
    <property type="project" value="TreeGrafter"/>
</dbReference>
<evidence type="ECO:0000256" key="2">
    <source>
        <dbReference type="ARBA" id="ARBA00022857"/>
    </source>
</evidence>
<dbReference type="WBParaSite" id="nRc.2.0.1.t14443-RA">
    <property type="protein sequence ID" value="nRc.2.0.1.t14443-RA"/>
    <property type="gene ID" value="nRc.2.0.1.g14443"/>
</dbReference>
<protein>
    <submittedName>
        <fullName evidence="5">Uncharacterized protein</fullName>
    </submittedName>
</protein>
<dbReference type="Pfam" id="PF00106">
    <property type="entry name" value="adh_short"/>
    <property type="match status" value="1"/>
</dbReference>
<organism evidence="4 5">
    <name type="scientific">Romanomermis culicivorax</name>
    <name type="common">Nematode worm</name>
    <dbReference type="NCBI Taxonomy" id="13658"/>
    <lineage>
        <taxon>Eukaryota</taxon>
        <taxon>Metazoa</taxon>
        <taxon>Ecdysozoa</taxon>
        <taxon>Nematoda</taxon>
        <taxon>Enoplea</taxon>
        <taxon>Dorylaimia</taxon>
        <taxon>Mermithida</taxon>
        <taxon>Mermithoidea</taxon>
        <taxon>Mermithidae</taxon>
        <taxon>Romanomermis</taxon>
    </lineage>
</organism>
<dbReference type="PANTHER" id="PTHR43963:SF4">
    <property type="entry name" value="CARBONYL REDUCTASE (NADPH)"/>
    <property type="match status" value="1"/>
</dbReference>
<keyword evidence="4" id="KW-1185">Reference proteome</keyword>
<evidence type="ECO:0000313" key="5">
    <source>
        <dbReference type="WBParaSite" id="nRc.2.0.1.t14443-RA"/>
    </source>
</evidence>
<keyword evidence="2" id="KW-0521">NADP</keyword>
<keyword evidence="3" id="KW-0560">Oxidoreductase</keyword>
<evidence type="ECO:0000256" key="3">
    <source>
        <dbReference type="ARBA" id="ARBA00023002"/>
    </source>
</evidence>
<proteinExistence type="inferred from homology"/>
<reference evidence="5" key="1">
    <citation type="submission" date="2022-11" db="UniProtKB">
        <authorList>
            <consortium name="WormBaseParasite"/>
        </authorList>
    </citation>
    <scope>IDENTIFICATION</scope>
</reference>
<dbReference type="AlphaFoldDB" id="A0A915ILV6"/>
<dbReference type="InterPro" id="IPR002347">
    <property type="entry name" value="SDR_fam"/>
</dbReference>
<accession>A0A915ILV6</accession>
<dbReference type="Gene3D" id="3.40.50.720">
    <property type="entry name" value="NAD(P)-binding Rossmann-like Domain"/>
    <property type="match status" value="1"/>
</dbReference>
<dbReference type="InterPro" id="IPR036291">
    <property type="entry name" value="NAD(P)-bd_dom_sf"/>
</dbReference>
<name>A0A915ILV6_ROMCU</name>
<dbReference type="SUPFAM" id="SSF51735">
    <property type="entry name" value="NAD(P)-binding Rossmann-fold domains"/>
    <property type="match status" value="1"/>
</dbReference>
<comment type="similarity">
    <text evidence="1">Belongs to the short-chain dehydrogenases/reductases (SDR) family.</text>
</comment>
<dbReference type="PANTHER" id="PTHR43963">
    <property type="entry name" value="CARBONYL REDUCTASE 1-RELATED"/>
    <property type="match status" value="1"/>
</dbReference>
<evidence type="ECO:0000313" key="4">
    <source>
        <dbReference type="Proteomes" id="UP000887565"/>
    </source>
</evidence>
<dbReference type="Proteomes" id="UP000887565">
    <property type="component" value="Unplaced"/>
</dbReference>